<feature type="region of interest" description="Disordered" evidence="1">
    <location>
        <begin position="1"/>
        <end position="28"/>
    </location>
</feature>
<reference evidence="2 3" key="1">
    <citation type="submission" date="2024-11" db="EMBL/GenBank/DDBJ databases">
        <title>A near-complete genome assembly of Cinchona calisaya.</title>
        <authorList>
            <person name="Lian D.C."/>
            <person name="Zhao X.W."/>
            <person name="Wei L."/>
        </authorList>
    </citation>
    <scope>NUCLEOTIDE SEQUENCE [LARGE SCALE GENOMIC DNA]</scope>
    <source>
        <tissue evidence="2">Nenye</tissue>
    </source>
</reference>
<evidence type="ECO:0000256" key="1">
    <source>
        <dbReference type="SAM" id="MobiDB-lite"/>
    </source>
</evidence>
<dbReference type="Proteomes" id="UP001630127">
    <property type="component" value="Unassembled WGS sequence"/>
</dbReference>
<proteinExistence type="predicted"/>
<keyword evidence="3" id="KW-1185">Reference proteome</keyword>
<evidence type="ECO:0000313" key="2">
    <source>
        <dbReference type="EMBL" id="KAL3513740.1"/>
    </source>
</evidence>
<accession>A0ABD2Z2N4</accession>
<dbReference type="AlphaFoldDB" id="A0ABD2Z2N4"/>
<sequence>MAENGGKSSKGKNATTKGEMVEGGESSGKCFQKKIGSSFPKVKEHVSTKAYRAVGQSFAGFVKPDNSKSKINPAVVYNLWKERNLRIFSFKSRPAEVVLKLIQQEIKLYISNWRKVANTK</sequence>
<organism evidence="2 3">
    <name type="scientific">Cinchona calisaya</name>
    <dbReference type="NCBI Taxonomy" id="153742"/>
    <lineage>
        <taxon>Eukaryota</taxon>
        <taxon>Viridiplantae</taxon>
        <taxon>Streptophyta</taxon>
        <taxon>Embryophyta</taxon>
        <taxon>Tracheophyta</taxon>
        <taxon>Spermatophyta</taxon>
        <taxon>Magnoliopsida</taxon>
        <taxon>eudicotyledons</taxon>
        <taxon>Gunneridae</taxon>
        <taxon>Pentapetalae</taxon>
        <taxon>asterids</taxon>
        <taxon>lamiids</taxon>
        <taxon>Gentianales</taxon>
        <taxon>Rubiaceae</taxon>
        <taxon>Cinchonoideae</taxon>
        <taxon>Cinchoneae</taxon>
        <taxon>Cinchona</taxon>
    </lineage>
</organism>
<dbReference type="EMBL" id="JBJUIK010000011">
    <property type="protein sequence ID" value="KAL3513740.1"/>
    <property type="molecule type" value="Genomic_DNA"/>
</dbReference>
<name>A0ABD2Z2N4_9GENT</name>
<gene>
    <name evidence="2" type="ORF">ACH5RR_026457</name>
</gene>
<comment type="caution">
    <text evidence="2">The sequence shown here is derived from an EMBL/GenBank/DDBJ whole genome shotgun (WGS) entry which is preliminary data.</text>
</comment>
<evidence type="ECO:0000313" key="3">
    <source>
        <dbReference type="Proteomes" id="UP001630127"/>
    </source>
</evidence>
<protein>
    <submittedName>
        <fullName evidence="2">Uncharacterized protein</fullName>
    </submittedName>
</protein>